<dbReference type="InterPro" id="IPR017938">
    <property type="entry name" value="Riboflavin_synthase-like_b-brl"/>
</dbReference>
<dbReference type="EMBL" id="JBHSUA010000015">
    <property type="protein sequence ID" value="MFC6396777.1"/>
    <property type="molecule type" value="Genomic_DNA"/>
</dbReference>
<feature type="domain" description="FAD-binding FR-type" evidence="5">
    <location>
        <begin position="112"/>
        <end position="217"/>
    </location>
</feature>
<dbReference type="InterPro" id="IPR017927">
    <property type="entry name" value="FAD-bd_FR_type"/>
</dbReference>
<keyword evidence="2" id="KW-0001">2Fe-2S</keyword>
<dbReference type="Gene3D" id="3.10.20.30">
    <property type="match status" value="1"/>
</dbReference>
<comment type="cofactor">
    <cofactor evidence="1">
        <name>FAD</name>
        <dbReference type="ChEBI" id="CHEBI:57692"/>
    </cofactor>
</comment>
<keyword evidence="2" id="KW-0408">Iron</keyword>
<dbReference type="PROSITE" id="PS51384">
    <property type="entry name" value="FAD_FR"/>
    <property type="match status" value="1"/>
</dbReference>
<dbReference type="InterPro" id="IPR001041">
    <property type="entry name" value="2Fe-2S_ferredoxin-type"/>
</dbReference>
<gene>
    <name evidence="6" type="ORF">ACFP57_07220</name>
</gene>
<dbReference type="Proteomes" id="UP001596266">
    <property type="component" value="Unassembled WGS sequence"/>
</dbReference>
<evidence type="ECO:0000256" key="1">
    <source>
        <dbReference type="ARBA" id="ARBA00001974"/>
    </source>
</evidence>
<evidence type="ECO:0000259" key="5">
    <source>
        <dbReference type="PROSITE" id="PS51384"/>
    </source>
</evidence>
<dbReference type="SUPFAM" id="SSF52343">
    <property type="entry name" value="Ferredoxin reductase-like, C-terminal NADP-linked domain"/>
    <property type="match status" value="1"/>
</dbReference>
<reference evidence="7" key="1">
    <citation type="journal article" date="2019" name="Int. J. Syst. Evol. Microbiol.">
        <title>The Global Catalogue of Microorganisms (GCM) 10K type strain sequencing project: providing services to taxonomists for standard genome sequencing and annotation.</title>
        <authorList>
            <consortium name="The Broad Institute Genomics Platform"/>
            <consortium name="The Broad Institute Genome Sequencing Center for Infectious Disease"/>
            <person name="Wu L."/>
            <person name="Ma J."/>
        </authorList>
    </citation>
    <scope>NUCLEOTIDE SEQUENCE [LARGE SCALE GENOMIC DNA]</scope>
    <source>
        <strain evidence="7">CGMCC 1.15277</strain>
    </source>
</reference>
<dbReference type="InterPro" id="IPR001433">
    <property type="entry name" value="OxRdtase_FAD/NAD-bd"/>
</dbReference>
<evidence type="ECO:0000313" key="7">
    <source>
        <dbReference type="Proteomes" id="UP001596266"/>
    </source>
</evidence>
<dbReference type="InterPro" id="IPR050415">
    <property type="entry name" value="MRET"/>
</dbReference>
<sequence length="359" mass="38694">MSEVLADAGVNPRVRLVTTDGDERIVEAMPGQSVVEAAAAASIILPSLCGKGTCGTCVGRLWSGEVHMRPFEDDALGPSAGEDAVLLCCAEPTGDLEVGLPFDSSKLVEQAPAERTVSVTDLTHLTPHIVRLRAQLEPDELMGAAAEFEAGQYMQLQVPGTDVLRAYSMSNVSNWDGALEFLIHIRDQGLFSTWLDQQASVGDQLRAVGPQGTFALVENGMRPRWFVGGGCGLAPLLSMLRRMAEWGDPQPTRLVLGVNTTNDIFALDEVRELADQLPELTVTLAVWEGEVPDDEGQIRYVKGSSVDVLAHDLDAVDDPEQLPDIYVCGPPGMVKALEESVAERGIDPELVHTERITQN</sequence>
<dbReference type="PROSITE" id="PS00197">
    <property type="entry name" value="2FE2S_FER_1"/>
    <property type="match status" value="1"/>
</dbReference>
<dbReference type="PANTHER" id="PTHR47354">
    <property type="entry name" value="NADH OXIDOREDUCTASE HCR"/>
    <property type="match status" value="1"/>
</dbReference>
<dbReference type="PROSITE" id="PS51085">
    <property type="entry name" value="2FE2S_FER_2"/>
    <property type="match status" value="1"/>
</dbReference>
<dbReference type="Pfam" id="PF00175">
    <property type="entry name" value="NAD_binding_1"/>
    <property type="match status" value="1"/>
</dbReference>
<dbReference type="Gene3D" id="3.40.50.80">
    <property type="entry name" value="Nucleotide-binding domain of ferredoxin-NADP reductase (FNR) module"/>
    <property type="match status" value="1"/>
</dbReference>
<comment type="caution">
    <text evidence="6">The sequence shown here is derived from an EMBL/GenBank/DDBJ whole genome shotgun (WGS) entry which is preliminary data.</text>
</comment>
<dbReference type="InterPro" id="IPR036010">
    <property type="entry name" value="2Fe-2S_ferredoxin-like_sf"/>
</dbReference>
<keyword evidence="3" id="KW-0411">Iron-sulfur</keyword>
<dbReference type="InterPro" id="IPR039261">
    <property type="entry name" value="FNR_nucleotide-bd"/>
</dbReference>
<dbReference type="RefSeq" id="WP_343884225.1">
    <property type="nucleotide sequence ID" value="NZ_BAAAKI010000001.1"/>
</dbReference>
<evidence type="ECO:0000313" key="6">
    <source>
        <dbReference type="EMBL" id="MFC6396777.1"/>
    </source>
</evidence>
<dbReference type="SUPFAM" id="SSF63380">
    <property type="entry name" value="Riboflavin synthase domain-like"/>
    <property type="match status" value="1"/>
</dbReference>
<dbReference type="PANTHER" id="PTHR47354:SF5">
    <property type="entry name" value="PROTEIN RFBI"/>
    <property type="match status" value="1"/>
</dbReference>
<keyword evidence="2" id="KW-0479">Metal-binding</keyword>
<organism evidence="6 7">
    <name type="scientific">Luteococcus sanguinis</name>
    <dbReference type="NCBI Taxonomy" id="174038"/>
    <lineage>
        <taxon>Bacteria</taxon>
        <taxon>Bacillati</taxon>
        <taxon>Actinomycetota</taxon>
        <taxon>Actinomycetes</taxon>
        <taxon>Propionibacteriales</taxon>
        <taxon>Propionibacteriaceae</taxon>
        <taxon>Luteococcus</taxon>
    </lineage>
</organism>
<dbReference type="Gene3D" id="2.40.30.10">
    <property type="entry name" value="Translation factors"/>
    <property type="match status" value="1"/>
</dbReference>
<feature type="domain" description="2Fe-2S ferredoxin-type" evidence="4">
    <location>
        <begin position="12"/>
        <end position="104"/>
    </location>
</feature>
<accession>A0ABW1X3T1</accession>
<dbReference type="InterPro" id="IPR008333">
    <property type="entry name" value="Cbr1-like_FAD-bd_dom"/>
</dbReference>
<keyword evidence="7" id="KW-1185">Reference proteome</keyword>
<dbReference type="SUPFAM" id="SSF54292">
    <property type="entry name" value="2Fe-2S ferredoxin-like"/>
    <property type="match status" value="1"/>
</dbReference>
<evidence type="ECO:0000256" key="2">
    <source>
        <dbReference type="ARBA" id="ARBA00022714"/>
    </source>
</evidence>
<proteinExistence type="predicted"/>
<dbReference type="PRINTS" id="PR00410">
    <property type="entry name" value="PHEHYDRXLASE"/>
</dbReference>
<dbReference type="InterPro" id="IPR006058">
    <property type="entry name" value="2Fe2S_fd_BS"/>
</dbReference>
<protein>
    <submittedName>
        <fullName evidence="6">2Fe-2S iron-sulfur cluster binding domain-containing protein</fullName>
    </submittedName>
</protein>
<evidence type="ECO:0000256" key="3">
    <source>
        <dbReference type="ARBA" id="ARBA00023014"/>
    </source>
</evidence>
<dbReference type="Pfam" id="PF00970">
    <property type="entry name" value="FAD_binding_6"/>
    <property type="match status" value="1"/>
</dbReference>
<dbReference type="CDD" id="cd00207">
    <property type="entry name" value="fer2"/>
    <property type="match status" value="1"/>
</dbReference>
<evidence type="ECO:0000259" key="4">
    <source>
        <dbReference type="PROSITE" id="PS51085"/>
    </source>
</evidence>
<name>A0ABW1X3T1_9ACTN</name>
<dbReference type="InterPro" id="IPR012675">
    <property type="entry name" value="Beta-grasp_dom_sf"/>
</dbReference>
<dbReference type="Pfam" id="PF00111">
    <property type="entry name" value="Fer2"/>
    <property type="match status" value="1"/>
</dbReference>